<dbReference type="InterPro" id="IPR001314">
    <property type="entry name" value="Peptidase_S1A"/>
</dbReference>
<dbReference type="AlphaFoldDB" id="A0A918N6X8"/>
<dbReference type="InterPro" id="IPR033116">
    <property type="entry name" value="TRYPSIN_SER"/>
</dbReference>
<dbReference type="EMBL" id="BMXR01000002">
    <property type="protein sequence ID" value="GGX45510.1"/>
    <property type="molecule type" value="Genomic_DNA"/>
</dbReference>
<dbReference type="GO" id="GO:0004252">
    <property type="term" value="F:serine-type endopeptidase activity"/>
    <property type="evidence" value="ECO:0007669"/>
    <property type="project" value="InterPro"/>
</dbReference>
<evidence type="ECO:0000256" key="1">
    <source>
        <dbReference type="ARBA" id="ARBA00004613"/>
    </source>
</evidence>
<keyword evidence="7" id="KW-0645">Protease</keyword>
<evidence type="ECO:0000259" key="9">
    <source>
        <dbReference type="PROSITE" id="PS50240"/>
    </source>
</evidence>
<feature type="domain" description="Peptidase S1" evidence="9">
    <location>
        <begin position="29"/>
        <end position="311"/>
    </location>
</feature>
<dbReference type="SMART" id="SM00020">
    <property type="entry name" value="Tryp_SPc"/>
    <property type="match status" value="1"/>
</dbReference>
<dbReference type="InterPro" id="IPR001254">
    <property type="entry name" value="Trypsin_dom"/>
</dbReference>
<keyword evidence="4 8" id="KW-0732">Signal</keyword>
<feature type="signal peptide" evidence="8">
    <location>
        <begin position="1"/>
        <end position="21"/>
    </location>
</feature>
<comment type="similarity">
    <text evidence="2">Belongs to the peptidase S1 family.</text>
</comment>
<keyword evidence="7" id="KW-0720">Serine protease</keyword>
<protein>
    <recommendedName>
        <fullName evidence="9">Peptidase S1 domain-containing protein</fullName>
    </recommendedName>
</protein>
<dbReference type="InterPro" id="IPR013783">
    <property type="entry name" value="Ig-like_fold"/>
</dbReference>
<dbReference type="GO" id="GO:0005576">
    <property type="term" value="C:extracellular region"/>
    <property type="evidence" value="ECO:0007669"/>
    <property type="project" value="UniProtKB-SubCell"/>
</dbReference>
<proteinExistence type="inferred from homology"/>
<dbReference type="PROSITE" id="PS00134">
    <property type="entry name" value="TRYPSIN_HIS"/>
    <property type="match status" value="1"/>
</dbReference>
<evidence type="ECO:0000256" key="2">
    <source>
        <dbReference type="ARBA" id="ARBA00007664"/>
    </source>
</evidence>
<dbReference type="PROSITE" id="PS00135">
    <property type="entry name" value="TRYPSIN_SER"/>
    <property type="match status" value="1"/>
</dbReference>
<keyword evidence="3" id="KW-0964">Secreted</keyword>
<dbReference type="Gene3D" id="2.40.10.10">
    <property type="entry name" value="Trypsin-like serine proteases"/>
    <property type="match status" value="1"/>
</dbReference>
<evidence type="ECO:0000256" key="8">
    <source>
        <dbReference type="SAM" id="SignalP"/>
    </source>
</evidence>
<gene>
    <name evidence="10" type="ORF">GCM10007392_10660</name>
</gene>
<evidence type="ECO:0000256" key="5">
    <source>
        <dbReference type="ARBA" id="ARBA00023157"/>
    </source>
</evidence>
<dbReference type="PRINTS" id="PR00722">
    <property type="entry name" value="CHYMOTRYPSIN"/>
</dbReference>
<dbReference type="Gene3D" id="2.60.40.10">
    <property type="entry name" value="Immunoglobulins"/>
    <property type="match status" value="1"/>
</dbReference>
<name>A0A918N6X8_9GAMM</name>
<reference evidence="10" key="1">
    <citation type="journal article" date="2014" name="Int. J. Syst. Evol. Microbiol.">
        <title>Complete genome sequence of Corynebacterium casei LMG S-19264T (=DSM 44701T), isolated from a smear-ripened cheese.</title>
        <authorList>
            <consortium name="US DOE Joint Genome Institute (JGI-PGF)"/>
            <person name="Walter F."/>
            <person name="Albersmeier A."/>
            <person name="Kalinowski J."/>
            <person name="Ruckert C."/>
        </authorList>
    </citation>
    <scope>NUCLEOTIDE SEQUENCE</scope>
    <source>
        <strain evidence="10">KCTC 22169</strain>
    </source>
</reference>
<comment type="subcellular location">
    <subcellularLocation>
        <location evidence="1">Secreted</location>
    </subcellularLocation>
</comment>
<dbReference type="Proteomes" id="UP000626148">
    <property type="component" value="Unassembled WGS sequence"/>
</dbReference>
<dbReference type="PANTHER" id="PTHR24276">
    <property type="entry name" value="POLYSERASE-RELATED"/>
    <property type="match status" value="1"/>
</dbReference>
<evidence type="ECO:0000256" key="3">
    <source>
        <dbReference type="ARBA" id="ARBA00022525"/>
    </source>
</evidence>
<dbReference type="SUPFAM" id="SSF50494">
    <property type="entry name" value="Trypsin-like serine proteases"/>
    <property type="match status" value="1"/>
</dbReference>
<keyword evidence="5" id="KW-1015">Disulfide bond</keyword>
<reference evidence="10" key="2">
    <citation type="submission" date="2020-09" db="EMBL/GenBank/DDBJ databases">
        <authorList>
            <person name="Sun Q."/>
            <person name="Kim S."/>
        </authorList>
    </citation>
    <scope>NUCLEOTIDE SEQUENCE</scope>
    <source>
        <strain evidence="10">KCTC 22169</strain>
    </source>
</reference>
<dbReference type="PROSITE" id="PS50240">
    <property type="entry name" value="TRYPSIN_DOM"/>
    <property type="match status" value="1"/>
</dbReference>
<comment type="caution">
    <text evidence="10">The sequence shown here is derived from an EMBL/GenBank/DDBJ whole genome shotgun (WGS) entry which is preliminary data.</text>
</comment>
<dbReference type="InterPro" id="IPR043504">
    <property type="entry name" value="Peptidase_S1_PA_chymotrypsin"/>
</dbReference>
<evidence type="ECO:0000313" key="10">
    <source>
        <dbReference type="EMBL" id="GGX45510.1"/>
    </source>
</evidence>
<evidence type="ECO:0000313" key="11">
    <source>
        <dbReference type="Proteomes" id="UP000626148"/>
    </source>
</evidence>
<keyword evidence="11" id="KW-1185">Reference proteome</keyword>
<evidence type="ECO:0000256" key="4">
    <source>
        <dbReference type="ARBA" id="ARBA00022729"/>
    </source>
</evidence>
<organism evidence="10 11">
    <name type="scientific">Saccharospirillum salsuginis</name>
    <dbReference type="NCBI Taxonomy" id="418750"/>
    <lineage>
        <taxon>Bacteria</taxon>
        <taxon>Pseudomonadati</taxon>
        <taxon>Pseudomonadota</taxon>
        <taxon>Gammaproteobacteria</taxon>
        <taxon>Oceanospirillales</taxon>
        <taxon>Saccharospirillaceae</taxon>
        <taxon>Saccharospirillum</taxon>
    </lineage>
</organism>
<dbReference type="CDD" id="cd00190">
    <property type="entry name" value="Tryp_SPc"/>
    <property type="match status" value="1"/>
</dbReference>
<feature type="chain" id="PRO_5037434244" description="Peptidase S1 domain-containing protein" evidence="8">
    <location>
        <begin position="22"/>
        <end position="561"/>
    </location>
</feature>
<dbReference type="Pfam" id="PF00089">
    <property type="entry name" value="Trypsin"/>
    <property type="match status" value="2"/>
</dbReference>
<dbReference type="InterPro" id="IPR018114">
    <property type="entry name" value="TRYPSIN_HIS"/>
</dbReference>
<dbReference type="GO" id="GO:0006508">
    <property type="term" value="P:proteolysis"/>
    <property type="evidence" value="ECO:0007669"/>
    <property type="project" value="UniProtKB-KW"/>
</dbReference>
<evidence type="ECO:0000256" key="6">
    <source>
        <dbReference type="ARBA" id="ARBA00023180"/>
    </source>
</evidence>
<keyword evidence="7" id="KW-0378">Hydrolase</keyword>
<dbReference type="InterPro" id="IPR009003">
    <property type="entry name" value="Peptidase_S1_PA"/>
</dbReference>
<dbReference type="InterPro" id="IPR050430">
    <property type="entry name" value="Peptidase_S1"/>
</dbReference>
<evidence type="ECO:0000256" key="7">
    <source>
        <dbReference type="RuleBase" id="RU363034"/>
    </source>
</evidence>
<keyword evidence="6" id="KW-0325">Glycoprotein</keyword>
<dbReference type="PANTHER" id="PTHR24276:SF98">
    <property type="entry name" value="FI18310P1-RELATED"/>
    <property type="match status" value="1"/>
</dbReference>
<accession>A0A918N6X8</accession>
<sequence>MWVKGCLVVLGLGTLASATLAYERPEPRIIGGDKVTDLNAYPHFVALMSYWSWPGGGGDRDHWNPFCGGTYIGDNLVVTAAHCVDKIGAGSTIALLFGNHSDEMQYEYCSDNTTNQTCIRRDSPDDDVSGYHFTDYLAYNGTEQVTLDVTSSSILIHPNYRSGTFDNDIAIIKVSAPGTATAADLPATDVFPTLVSGGQEVTVIGHGNTVTTSEYIPSADLLEVSIPAKSDQACINDYGGNFNTDNMLCAGQPNSTSPSLGEDSCQGDSGGPLLDGNTLVGIVSWGGQCAKFNGVYSDVFALKAWVNAVASDYSFPLTLNFGSSTESLVKTLTWTFENRSGSSVTLDNFSFPSISGYSVVLDQCGGVTLSDDQSCDVAIKANFTTVGNYDSRFTFEANGVPLEIALFAEVLKESSNRFGSSGGSLGPWFLFLLSPLVVFRNSVRTRFPLAILVAVGLTACSSNPFKPDAPEVVFNPSISEQGLEFSVVSTGCTEEDHVYLRVKGEEIEVRRTQRDMCRMAPHLVRFMMPLPEGETVWRIQNPVRYSNRTSGPGIPGESGTR</sequence>
<dbReference type="FunFam" id="2.40.10.10:FF:000054">
    <property type="entry name" value="Complement C1r subcomponent"/>
    <property type="match status" value="1"/>
</dbReference>